<dbReference type="InterPro" id="IPR000048">
    <property type="entry name" value="IQ_motif_EF-hand-BS"/>
</dbReference>
<sequence length="276" mass="32584">MPVIKLQKESNLWDQICAEFAAKRSLTEEDDIRKQPLDNVNIDQVYYDPSIHSAVFCNYSHTAVPIDDPRQIQFDPQISHPALIGYALNPIENVEKPSDDKKSVDTKIAPTPKQMPTIDYLEKLVYPTLLPAIEQLLIEAEKNKCLERKRCAFNACDFLTRYLYHMNQNRLKIDDKKEQQKPSRILSETMTLEEIPFVRTHLEKYPRPPLPKSLIWTEEEAALKIQSYFRGYRVRKQSDIQELRIWQQEWRDMGKDIHEVVNDFWEHQQKRSLSSN</sequence>
<organism evidence="1 3">
    <name type="scientific">Didymodactylos carnosus</name>
    <dbReference type="NCBI Taxonomy" id="1234261"/>
    <lineage>
        <taxon>Eukaryota</taxon>
        <taxon>Metazoa</taxon>
        <taxon>Spiralia</taxon>
        <taxon>Gnathifera</taxon>
        <taxon>Rotifera</taxon>
        <taxon>Eurotatoria</taxon>
        <taxon>Bdelloidea</taxon>
        <taxon>Philodinida</taxon>
        <taxon>Philodinidae</taxon>
        <taxon>Didymodactylos</taxon>
    </lineage>
</organism>
<dbReference type="Proteomes" id="UP000681722">
    <property type="component" value="Unassembled WGS sequence"/>
</dbReference>
<gene>
    <name evidence="1" type="ORF">GPM918_LOCUS13734</name>
    <name evidence="2" type="ORF">SRO942_LOCUS13734</name>
</gene>
<reference evidence="1" key="1">
    <citation type="submission" date="2021-02" db="EMBL/GenBank/DDBJ databases">
        <authorList>
            <person name="Nowell W R."/>
        </authorList>
    </citation>
    <scope>NUCLEOTIDE SEQUENCE</scope>
</reference>
<dbReference type="Proteomes" id="UP000663829">
    <property type="component" value="Unassembled WGS sequence"/>
</dbReference>
<dbReference type="PROSITE" id="PS50096">
    <property type="entry name" value="IQ"/>
    <property type="match status" value="1"/>
</dbReference>
<accession>A0A814GTB1</accession>
<dbReference type="SMART" id="SM00015">
    <property type="entry name" value="IQ"/>
    <property type="match status" value="1"/>
</dbReference>
<dbReference type="PANTHER" id="PTHR34927">
    <property type="entry name" value="IQ DOMAIN-CONTAINING PROTEIN K"/>
    <property type="match status" value="1"/>
</dbReference>
<dbReference type="CDD" id="cd22969">
    <property type="entry name" value="DD_IQCK"/>
    <property type="match status" value="1"/>
</dbReference>
<dbReference type="EMBL" id="CAJNOQ010003203">
    <property type="protein sequence ID" value="CAF1000568.1"/>
    <property type="molecule type" value="Genomic_DNA"/>
</dbReference>
<dbReference type="OrthoDB" id="2155538at2759"/>
<proteinExistence type="predicted"/>
<dbReference type="Gene3D" id="1.20.5.190">
    <property type="match status" value="1"/>
</dbReference>
<evidence type="ECO:0000313" key="2">
    <source>
        <dbReference type="EMBL" id="CAF3772030.1"/>
    </source>
</evidence>
<name>A0A814GTB1_9BILA</name>
<keyword evidence="3" id="KW-1185">Reference proteome</keyword>
<dbReference type="Pfam" id="PF00612">
    <property type="entry name" value="IQ"/>
    <property type="match status" value="1"/>
</dbReference>
<dbReference type="CDD" id="cd23767">
    <property type="entry name" value="IQCD"/>
    <property type="match status" value="1"/>
</dbReference>
<evidence type="ECO:0000313" key="3">
    <source>
        <dbReference type="Proteomes" id="UP000663829"/>
    </source>
</evidence>
<dbReference type="InterPro" id="IPR043408">
    <property type="entry name" value="IQCK"/>
</dbReference>
<protein>
    <submittedName>
        <fullName evidence="1">Uncharacterized protein</fullName>
    </submittedName>
</protein>
<dbReference type="EMBL" id="CAJOBC010003203">
    <property type="protein sequence ID" value="CAF3772030.1"/>
    <property type="molecule type" value="Genomic_DNA"/>
</dbReference>
<evidence type="ECO:0000313" key="1">
    <source>
        <dbReference type="EMBL" id="CAF1000568.1"/>
    </source>
</evidence>
<dbReference type="AlphaFoldDB" id="A0A814GTB1"/>
<comment type="caution">
    <text evidence="1">The sequence shown here is derived from an EMBL/GenBank/DDBJ whole genome shotgun (WGS) entry which is preliminary data.</text>
</comment>
<dbReference type="PANTHER" id="PTHR34927:SF1">
    <property type="entry name" value="IQ DOMAIN-CONTAINING PROTEIN K"/>
    <property type="match status" value="1"/>
</dbReference>